<dbReference type="GO" id="GO:0005886">
    <property type="term" value="C:plasma membrane"/>
    <property type="evidence" value="ECO:0007669"/>
    <property type="project" value="TreeGrafter"/>
</dbReference>
<evidence type="ECO:0000259" key="7">
    <source>
        <dbReference type="Pfam" id="PF00005"/>
    </source>
</evidence>
<dbReference type="STRING" id="6573.A0A210PIR0"/>
<dbReference type="InterPro" id="IPR043926">
    <property type="entry name" value="ABCG_dom"/>
</dbReference>
<proteinExistence type="inferred from homology"/>
<dbReference type="Pfam" id="PF00005">
    <property type="entry name" value="ABC_tran"/>
    <property type="match status" value="1"/>
</dbReference>
<dbReference type="PANTHER" id="PTHR48041">
    <property type="entry name" value="ABC TRANSPORTER G FAMILY MEMBER 28"/>
    <property type="match status" value="1"/>
</dbReference>
<dbReference type="InterPro" id="IPR003439">
    <property type="entry name" value="ABC_transporter-like_ATP-bd"/>
</dbReference>
<dbReference type="PANTHER" id="PTHR48041:SF63">
    <property type="entry name" value="EARLY GENE AT 23, ISOFORM C"/>
    <property type="match status" value="1"/>
</dbReference>
<feature type="domain" description="ABC transporter" evidence="7">
    <location>
        <begin position="10"/>
        <end position="70"/>
    </location>
</feature>
<keyword evidence="6" id="KW-0472">Membrane</keyword>
<evidence type="ECO:0000259" key="8">
    <source>
        <dbReference type="Pfam" id="PF19055"/>
    </source>
</evidence>
<dbReference type="SUPFAM" id="SSF52540">
    <property type="entry name" value="P-loop containing nucleoside triphosphate hydrolases"/>
    <property type="match status" value="1"/>
</dbReference>
<evidence type="ECO:0000256" key="3">
    <source>
        <dbReference type="ARBA" id="ARBA00022448"/>
    </source>
</evidence>
<dbReference type="AlphaFoldDB" id="A0A210PIR0"/>
<dbReference type="GO" id="GO:0016887">
    <property type="term" value="F:ATP hydrolysis activity"/>
    <property type="evidence" value="ECO:0007669"/>
    <property type="project" value="InterPro"/>
</dbReference>
<evidence type="ECO:0000256" key="5">
    <source>
        <dbReference type="ARBA" id="ARBA00022989"/>
    </source>
</evidence>
<dbReference type="InterPro" id="IPR027417">
    <property type="entry name" value="P-loop_NTPase"/>
</dbReference>
<dbReference type="OrthoDB" id="66620at2759"/>
<keyword evidence="10" id="KW-1185">Reference proteome</keyword>
<reference evidence="9 10" key="1">
    <citation type="journal article" date="2017" name="Nat. Ecol. Evol.">
        <title>Scallop genome provides insights into evolution of bilaterian karyotype and development.</title>
        <authorList>
            <person name="Wang S."/>
            <person name="Zhang J."/>
            <person name="Jiao W."/>
            <person name="Li J."/>
            <person name="Xun X."/>
            <person name="Sun Y."/>
            <person name="Guo X."/>
            <person name="Huan P."/>
            <person name="Dong B."/>
            <person name="Zhang L."/>
            <person name="Hu X."/>
            <person name="Sun X."/>
            <person name="Wang J."/>
            <person name="Zhao C."/>
            <person name="Wang Y."/>
            <person name="Wang D."/>
            <person name="Huang X."/>
            <person name="Wang R."/>
            <person name="Lv J."/>
            <person name="Li Y."/>
            <person name="Zhang Z."/>
            <person name="Liu B."/>
            <person name="Lu W."/>
            <person name="Hui Y."/>
            <person name="Liang J."/>
            <person name="Zhou Z."/>
            <person name="Hou R."/>
            <person name="Li X."/>
            <person name="Liu Y."/>
            <person name="Li H."/>
            <person name="Ning X."/>
            <person name="Lin Y."/>
            <person name="Zhao L."/>
            <person name="Xing Q."/>
            <person name="Dou J."/>
            <person name="Li Y."/>
            <person name="Mao J."/>
            <person name="Guo H."/>
            <person name="Dou H."/>
            <person name="Li T."/>
            <person name="Mu C."/>
            <person name="Jiang W."/>
            <person name="Fu Q."/>
            <person name="Fu X."/>
            <person name="Miao Y."/>
            <person name="Liu J."/>
            <person name="Yu Q."/>
            <person name="Li R."/>
            <person name="Liao H."/>
            <person name="Li X."/>
            <person name="Kong Y."/>
            <person name="Jiang Z."/>
            <person name="Chourrout D."/>
            <person name="Li R."/>
            <person name="Bao Z."/>
        </authorList>
    </citation>
    <scope>NUCLEOTIDE SEQUENCE [LARGE SCALE GENOMIC DNA]</scope>
    <source>
        <strain evidence="9 10">PY_sf001</strain>
    </source>
</reference>
<gene>
    <name evidence="9" type="ORF">KP79_PYT26036</name>
</gene>
<organism evidence="9 10">
    <name type="scientific">Mizuhopecten yessoensis</name>
    <name type="common">Japanese scallop</name>
    <name type="synonym">Patinopecten yessoensis</name>
    <dbReference type="NCBI Taxonomy" id="6573"/>
    <lineage>
        <taxon>Eukaryota</taxon>
        <taxon>Metazoa</taxon>
        <taxon>Spiralia</taxon>
        <taxon>Lophotrochozoa</taxon>
        <taxon>Mollusca</taxon>
        <taxon>Bivalvia</taxon>
        <taxon>Autobranchia</taxon>
        <taxon>Pteriomorphia</taxon>
        <taxon>Pectinida</taxon>
        <taxon>Pectinoidea</taxon>
        <taxon>Pectinidae</taxon>
        <taxon>Mizuhopecten</taxon>
    </lineage>
</organism>
<dbReference type="EMBL" id="NEDP02076628">
    <property type="protein sequence ID" value="OWF36388.1"/>
    <property type="molecule type" value="Genomic_DNA"/>
</dbReference>
<comment type="similarity">
    <text evidence="2">Belongs to the ABC transporter superfamily. ABCG family. Eye pigment precursor importer (TC 3.A.1.204) subfamily.</text>
</comment>
<dbReference type="Gene3D" id="3.40.50.300">
    <property type="entry name" value="P-loop containing nucleotide triphosphate hydrolases"/>
    <property type="match status" value="1"/>
</dbReference>
<dbReference type="Pfam" id="PF19055">
    <property type="entry name" value="ABC2_membrane_7"/>
    <property type="match status" value="1"/>
</dbReference>
<evidence type="ECO:0000256" key="6">
    <source>
        <dbReference type="ARBA" id="ARBA00023136"/>
    </source>
</evidence>
<sequence length="186" mass="20805">MIRIPDDVPEQEKTKTIHKIVESLGLQKCLHTAIGDIYHRGLSGGEKKRANIACELLTDPDILLIDEPTSGLDSSTAHTLMVQLKKYTTEHNKTLVVSIHQPSSQIYHMFCTLLLLVEGEMAYFGSANMAIDHFASLGMACGQHHNPADFLFYNCMRKMLCRLAKIIATNILLLALEVKEGKKEQQ</sequence>
<protein>
    <submittedName>
        <fullName evidence="9">ABC transporter G family member 14</fullName>
    </submittedName>
</protein>
<dbReference type="InterPro" id="IPR050352">
    <property type="entry name" value="ABCG_transporters"/>
</dbReference>
<dbReference type="GO" id="GO:0140359">
    <property type="term" value="F:ABC-type transporter activity"/>
    <property type="evidence" value="ECO:0007669"/>
    <property type="project" value="InterPro"/>
</dbReference>
<keyword evidence="5" id="KW-1133">Transmembrane helix</keyword>
<keyword evidence="3" id="KW-0813">Transport</keyword>
<keyword evidence="4" id="KW-0812">Transmembrane</keyword>
<evidence type="ECO:0000313" key="10">
    <source>
        <dbReference type="Proteomes" id="UP000242188"/>
    </source>
</evidence>
<evidence type="ECO:0000256" key="4">
    <source>
        <dbReference type="ARBA" id="ARBA00022692"/>
    </source>
</evidence>
<accession>A0A210PIR0</accession>
<comment type="subcellular location">
    <subcellularLocation>
        <location evidence="1">Membrane</location>
        <topology evidence="1">Multi-pass membrane protein</topology>
    </subcellularLocation>
</comment>
<dbReference type="Proteomes" id="UP000242188">
    <property type="component" value="Unassembled WGS sequence"/>
</dbReference>
<name>A0A210PIR0_MIZYE</name>
<dbReference type="GO" id="GO:0005524">
    <property type="term" value="F:ATP binding"/>
    <property type="evidence" value="ECO:0007669"/>
    <property type="project" value="InterPro"/>
</dbReference>
<evidence type="ECO:0000256" key="1">
    <source>
        <dbReference type="ARBA" id="ARBA00004141"/>
    </source>
</evidence>
<feature type="domain" description="ABC transporter family G" evidence="8">
    <location>
        <begin position="100"/>
        <end position="151"/>
    </location>
</feature>
<comment type="caution">
    <text evidence="9">The sequence shown here is derived from an EMBL/GenBank/DDBJ whole genome shotgun (WGS) entry which is preliminary data.</text>
</comment>
<evidence type="ECO:0000256" key="2">
    <source>
        <dbReference type="ARBA" id="ARBA00005814"/>
    </source>
</evidence>
<evidence type="ECO:0000313" key="9">
    <source>
        <dbReference type="EMBL" id="OWF36388.1"/>
    </source>
</evidence>